<feature type="region of interest" description="Disordered" evidence="1">
    <location>
        <begin position="1"/>
        <end position="112"/>
    </location>
</feature>
<evidence type="ECO:0000313" key="2">
    <source>
        <dbReference type="EMBL" id="EMS58624.1"/>
    </source>
</evidence>
<proteinExistence type="predicted"/>
<accession>M8ADH2</accession>
<protein>
    <submittedName>
        <fullName evidence="2">Uncharacterized protein</fullName>
    </submittedName>
</protein>
<reference evidence="2" key="1">
    <citation type="journal article" date="2013" name="Nature">
        <title>Draft genome of the wheat A-genome progenitor Triticum urartu.</title>
        <authorList>
            <person name="Ling H.Q."/>
            <person name="Zhao S."/>
            <person name="Liu D."/>
            <person name="Wang J."/>
            <person name="Sun H."/>
            <person name="Zhang C."/>
            <person name="Fan H."/>
            <person name="Li D."/>
            <person name="Dong L."/>
            <person name="Tao Y."/>
            <person name="Gao C."/>
            <person name="Wu H."/>
            <person name="Li Y."/>
            <person name="Cui Y."/>
            <person name="Guo X."/>
            <person name="Zheng S."/>
            <person name="Wang B."/>
            <person name="Yu K."/>
            <person name="Liang Q."/>
            <person name="Yang W."/>
            <person name="Lou X."/>
            <person name="Chen J."/>
            <person name="Feng M."/>
            <person name="Jian J."/>
            <person name="Zhang X."/>
            <person name="Luo G."/>
            <person name="Jiang Y."/>
            <person name="Liu J."/>
            <person name="Wang Z."/>
            <person name="Sha Y."/>
            <person name="Zhang B."/>
            <person name="Wu H."/>
            <person name="Tang D."/>
            <person name="Shen Q."/>
            <person name="Xue P."/>
            <person name="Zou S."/>
            <person name="Wang X."/>
            <person name="Liu X."/>
            <person name="Wang F."/>
            <person name="Yang Y."/>
            <person name="An X."/>
            <person name="Dong Z."/>
            <person name="Zhang K."/>
            <person name="Zhang X."/>
            <person name="Luo M.C."/>
            <person name="Dvorak J."/>
            <person name="Tong Y."/>
            <person name="Wang J."/>
            <person name="Yang H."/>
            <person name="Li Z."/>
            <person name="Wang D."/>
            <person name="Zhang A."/>
            <person name="Wang J."/>
        </authorList>
    </citation>
    <scope>NUCLEOTIDE SEQUENCE</scope>
</reference>
<dbReference type="EMBL" id="KD130359">
    <property type="protein sequence ID" value="EMS58624.1"/>
    <property type="molecule type" value="Genomic_DNA"/>
</dbReference>
<name>M8ADH2_TRIUA</name>
<organism evidence="2">
    <name type="scientific">Triticum urartu</name>
    <name type="common">Red wild einkorn</name>
    <name type="synonym">Crithodium urartu</name>
    <dbReference type="NCBI Taxonomy" id="4572"/>
    <lineage>
        <taxon>Eukaryota</taxon>
        <taxon>Viridiplantae</taxon>
        <taxon>Streptophyta</taxon>
        <taxon>Embryophyta</taxon>
        <taxon>Tracheophyta</taxon>
        <taxon>Spermatophyta</taxon>
        <taxon>Magnoliopsida</taxon>
        <taxon>Liliopsida</taxon>
        <taxon>Poales</taxon>
        <taxon>Poaceae</taxon>
        <taxon>BOP clade</taxon>
        <taxon>Pooideae</taxon>
        <taxon>Triticodae</taxon>
        <taxon>Triticeae</taxon>
        <taxon>Triticinae</taxon>
        <taxon>Triticum</taxon>
    </lineage>
</organism>
<evidence type="ECO:0000256" key="1">
    <source>
        <dbReference type="SAM" id="MobiDB-lite"/>
    </source>
</evidence>
<feature type="compositionally biased region" description="Basic and acidic residues" evidence="1">
    <location>
        <begin position="95"/>
        <end position="105"/>
    </location>
</feature>
<sequence>MAVFLTGHTASTSVGSVESLDKENLLPTGRSSAGLQKLRRVGGDDGVGVFEGKGPADEDGGTARPTRHSHGMPPPLVLVARRRRRRPSPCPAVKQESRKHDEERSRRRCGAQ</sequence>
<dbReference type="AlphaFoldDB" id="M8ADH2"/>
<gene>
    <name evidence="2" type="ORF">TRIUR3_21583</name>
</gene>